<sequence>MRLYDYQFCNNLINGGWDSGIINNLKDARDEIKQNFKQMDFDNASTHEDMRDIVEEMVAEINQLISTIEAVYFR</sequence>
<dbReference type="Proteomes" id="UP001197974">
    <property type="component" value="Chromosome"/>
</dbReference>
<evidence type="ECO:0000313" key="1">
    <source>
        <dbReference type="EMBL" id="WLR42584.1"/>
    </source>
</evidence>
<dbReference type="EMBL" id="CP129013">
    <property type="protein sequence ID" value="WLR42584.1"/>
    <property type="molecule type" value="Genomic_DNA"/>
</dbReference>
<proteinExistence type="predicted"/>
<organism evidence="1 2">
    <name type="scientific">Bacillus carboniphilus</name>
    <dbReference type="NCBI Taxonomy" id="86663"/>
    <lineage>
        <taxon>Bacteria</taxon>
        <taxon>Bacillati</taxon>
        <taxon>Bacillota</taxon>
        <taxon>Bacilli</taxon>
        <taxon>Bacillales</taxon>
        <taxon>Bacillaceae</taxon>
        <taxon>Bacillus</taxon>
    </lineage>
</organism>
<reference evidence="1 2" key="1">
    <citation type="submission" date="2023-06" db="EMBL/GenBank/DDBJ databases">
        <title>Five Gram-positive bacteria isolated from mangrove sediments in Shenzhen, Guangdong, China.</title>
        <authorList>
            <person name="Yu S."/>
            <person name="Zheng W."/>
            <person name="Huang Y."/>
        </authorList>
    </citation>
    <scope>NUCLEOTIDE SEQUENCE [LARGE SCALE GENOMIC DNA]</scope>
    <source>
        <strain evidence="1 2">SaN35-3</strain>
    </source>
</reference>
<gene>
    <name evidence="1" type="ORF">LC087_18180</name>
</gene>
<keyword evidence="2" id="KW-1185">Reference proteome</keyword>
<name>A0ABY9JUX0_9BACI</name>
<evidence type="ECO:0000313" key="2">
    <source>
        <dbReference type="Proteomes" id="UP001197974"/>
    </source>
</evidence>
<protein>
    <submittedName>
        <fullName evidence="1">Uncharacterized protein</fullName>
    </submittedName>
</protein>
<accession>A0ABY9JUX0</accession>
<dbReference type="RefSeq" id="WP_226542568.1">
    <property type="nucleotide sequence ID" value="NZ_CP129013.1"/>
</dbReference>